<reference evidence="3 4" key="1">
    <citation type="submission" date="2019-03" db="EMBL/GenBank/DDBJ databases">
        <title>Genome Sequencing and Assembly of Various Microbes Isolated from Partially Reclaimed Soil and Acid Mine Drainage (AMD) Site.</title>
        <authorList>
            <person name="Steinbock B."/>
            <person name="Bechtold R."/>
            <person name="Sevigny J.L."/>
            <person name="Thomas D."/>
            <person name="Cuthill L.R."/>
            <person name="Aveiro Johannsen E.J."/>
            <person name="Thomas K."/>
            <person name="Ghosh A."/>
        </authorList>
    </citation>
    <scope>NUCLEOTIDE SEQUENCE [LARGE SCALE GENOMIC DNA]</scope>
    <source>
        <strain evidence="3 4">S-A1</strain>
    </source>
</reference>
<sequence length="322" mass="32978">MKKLIIALMASAAVSLTACAPEAPPAAQSDYPKAGSTVKLVVPFSAGGTTDITARAFAPLLSDALGTNVEVINTPGAGGQVGLTSLASAPADGYTVGFTNLPSTIPTYLVKDRGATYTRDSFAPIGALARTTNYFAVSASSSYQSLDDLLAAAKAAPGKITVGVAGDDEQLGVEAAAKSAEVAFNIIPFDGGSEKTTALLGHQVDAIVGGGTTIVPGVKNGDFRALGIFGGTKDPFLPDIPTFKSLGIDIDINGYLVVSAPKGTPEPVTKRIEEAVEKATTDSKFQELVNAGFQEPLFVSGSEISSKWSEQQATFESQLAAK</sequence>
<dbReference type="EMBL" id="SMZQ01000002">
    <property type="protein sequence ID" value="TDL39689.1"/>
    <property type="molecule type" value="Genomic_DNA"/>
</dbReference>
<dbReference type="PANTHER" id="PTHR42928">
    <property type="entry name" value="TRICARBOXYLATE-BINDING PROTEIN"/>
    <property type="match status" value="1"/>
</dbReference>
<evidence type="ECO:0000313" key="3">
    <source>
        <dbReference type="EMBL" id="TDL39689.1"/>
    </source>
</evidence>
<dbReference type="Proteomes" id="UP000294621">
    <property type="component" value="Unassembled WGS sequence"/>
</dbReference>
<proteinExistence type="inferred from homology"/>
<evidence type="ECO:0000256" key="1">
    <source>
        <dbReference type="ARBA" id="ARBA00006987"/>
    </source>
</evidence>
<dbReference type="InterPro" id="IPR042100">
    <property type="entry name" value="Bug_dom1"/>
</dbReference>
<dbReference type="AlphaFoldDB" id="A0A4R5Y534"/>
<dbReference type="Gene3D" id="3.40.190.10">
    <property type="entry name" value="Periplasmic binding protein-like II"/>
    <property type="match status" value="1"/>
</dbReference>
<dbReference type="Pfam" id="PF03401">
    <property type="entry name" value="TctC"/>
    <property type="match status" value="1"/>
</dbReference>
<feature type="chain" id="PRO_5038531369" evidence="2">
    <location>
        <begin position="21"/>
        <end position="322"/>
    </location>
</feature>
<dbReference type="InterPro" id="IPR005064">
    <property type="entry name" value="BUG"/>
</dbReference>
<evidence type="ECO:0000313" key="4">
    <source>
        <dbReference type="Proteomes" id="UP000294621"/>
    </source>
</evidence>
<gene>
    <name evidence="3" type="ORF">E2R57_04220</name>
</gene>
<dbReference type="PROSITE" id="PS51257">
    <property type="entry name" value="PROKAR_LIPOPROTEIN"/>
    <property type="match status" value="1"/>
</dbReference>
<dbReference type="RefSeq" id="WP_133346722.1">
    <property type="nucleotide sequence ID" value="NZ_SMZQ01000002.1"/>
</dbReference>
<comment type="caution">
    <text evidence="3">The sequence shown here is derived from an EMBL/GenBank/DDBJ whole genome shotgun (WGS) entry which is preliminary data.</text>
</comment>
<name>A0A4R5Y534_9MICC</name>
<keyword evidence="2" id="KW-0732">Signal</keyword>
<dbReference type="PIRSF" id="PIRSF017082">
    <property type="entry name" value="YflP"/>
    <property type="match status" value="1"/>
</dbReference>
<dbReference type="PANTHER" id="PTHR42928:SF5">
    <property type="entry name" value="BLR1237 PROTEIN"/>
    <property type="match status" value="1"/>
</dbReference>
<feature type="signal peptide" evidence="2">
    <location>
        <begin position="1"/>
        <end position="20"/>
    </location>
</feature>
<protein>
    <submittedName>
        <fullName evidence="3">Tripartite tricarboxylate transporter substrate binding protein</fullName>
    </submittedName>
</protein>
<dbReference type="Gene3D" id="3.40.190.150">
    <property type="entry name" value="Bordetella uptake gene, domain 1"/>
    <property type="match status" value="1"/>
</dbReference>
<comment type="similarity">
    <text evidence="1">Belongs to the UPF0065 (bug) family.</text>
</comment>
<evidence type="ECO:0000256" key="2">
    <source>
        <dbReference type="SAM" id="SignalP"/>
    </source>
</evidence>
<dbReference type="SUPFAM" id="SSF53850">
    <property type="entry name" value="Periplasmic binding protein-like II"/>
    <property type="match status" value="1"/>
</dbReference>
<organism evidence="3 4">
    <name type="scientific">Arthrobacter nitrophenolicus</name>
    <dbReference type="NCBI Taxonomy" id="683150"/>
    <lineage>
        <taxon>Bacteria</taxon>
        <taxon>Bacillati</taxon>
        <taxon>Actinomycetota</taxon>
        <taxon>Actinomycetes</taxon>
        <taxon>Micrococcales</taxon>
        <taxon>Micrococcaceae</taxon>
        <taxon>Arthrobacter</taxon>
    </lineage>
</organism>
<dbReference type="OrthoDB" id="8627412at2"/>
<dbReference type="CDD" id="cd07012">
    <property type="entry name" value="PBP2_Bug_TTT"/>
    <property type="match status" value="1"/>
</dbReference>
<accession>A0A4R5Y534</accession>